<dbReference type="AlphaFoldDB" id="A0A9P0YN70"/>
<proteinExistence type="predicted"/>
<dbReference type="GO" id="GO:0046983">
    <property type="term" value="F:protein dimerization activity"/>
    <property type="evidence" value="ECO:0007669"/>
    <property type="project" value="InterPro"/>
</dbReference>
<reference evidence="2" key="1">
    <citation type="submission" date="2022-07" db="EMBL/GenBank/DDBJ databases">
        <authorList>
            <person name="Macas J."/>
            <person name="Novak P."/>
            <person name="Neumann P."/>
        </authorList>
    </citation>
    <scope>NUCLEOTIDE SEQUENCE</scope>
</reference>
<dbReference type="OrthoDB" id="1301613at2759"/>
<evidence type="ECO:0000313" key="2">
    <source>
        <dbReference type="EMBL" id="CAH9069072.1"/>
    </source>
</evidence>
<dbReference type="SUPFAM" id="SSF53098">
    <property type="entry name" value="Ribonuclease H-like"/>
    <property type="match status" value="1"/>
</dbReference>
<feature type="domain" description="HAT C-terminal dimerisation" evidence="1">
    <location>
        <begin position="37"/>
        <end position="120"/>
    </location>
</feature>
<dbReference type="InterPro" id="IPR012337">
    <property type="entry name" value="RNaseH-like_sf"/>
</dbReference>
<dbReference type="Pfam" id="PF05699">
    <property type="entry name" value="Dimer_Tnp_hAT"/>
    <property type="match status" value="1"/>
</dbReference>
<dbReference type="PANTHER" id="PTHR23272:SF187">
    <property type="entry name" value="AC9 TRANSPOSASE-RELATED"/>
    <property type="match status" value="1"/>
</dbReference>
<gene>
    <name evidence="2" type="ORF">CEURO_LOCUS3063</name>
</gene>
<comment type="caution">
    <text evidence="2">The sequence shown here is derived from an EMBL/GenBank/DDBJ whole genome shotgun (WGS) entry which is preliminary data.</text>
</comment>
<dbReference type="Proteomes" id="UP001152484">
    <property type="component" value="Unassembled WGS sequence"/>
</dbReference>
<protein>
    <recommendedName>
        <fullName evidence="1">HAT C-terminal dimerisation domain-containing protein</fullName>
    </recommendedName>
</protein>
<evidence type="ECO:0000313" key="3">
    <source>
        <dbReference type="Proteomes" id="UP001152484"/>
    </source>
</evidence>
<name>A0A9P0YN70_CUSEU</name>
<sequence>MSLDMSSSSNMTALEKQLALKEQKRKERKAGIINNDVDRYLSDDVEGDEDSSFDILNWWRVNGACKYPVLASIAKDILAIPVSTIASESCFSTSGRVIDPFHSSLSPKMVEALICTQNWLRSTHVALHHEPTIEEMEFCEEIEKELACGEILNNGKSLPSNVRK</sequence>
<keyword evidence="3" id="KW-1185">Reference proteome</keyword>
<evidence type="ECO:0000259" key="1">
    <source>
        <dbReference type="Pfam" id="PF05699"/>
    </source>
</evidence>
<dbReference type="EMBL" id="CAMAPE010000005">
    <property type="protein sequence ID" value="CAH9069072.1"/>
    <property type="molecule type" value="Genomic_DNA"/>
</dbReference>
<accession>A0A9P0YN70</accession>
<organism evidence="2 3">
    <name type="scientific">Cuscuta europaea</name>
    <name type="common">European dodder</name>
    <dbReference type="NCBI Taxonomy" id="41803"/>
    <lineage>
        <taxon>Eukaryota</taxon>
        <taxon>Viridiplantae</taxon>
        <taxon>Streptophyta</taxon>
        <taxon>Embryophyta</taxon>
        <taxon>Tracheophyta</taxon>
        <taxon>Spermatophyta</taxon>
        <taxon>Magnoliopsida</taxon>
        <taxon>eudicotyledons</taxon>
        <taxon>Gunneridae</taxon>
        <taxon>Pentapetalae</taxon>
        <taxon>asterids</taxon>
        <taxon>lamiids</taxon>
        <taxon>Solanales</taxon>
        <taxon>Convolvulaceae</taxon>
        <taxon>Cuscuteae</taxon>
        <taxon>Cuscuta</taxon>
        <taxon>Cuscuta subgen. Cuscuta</taxon>
    </lineage>
</organism>
<dbReference type="InterPro" id="IPR008906">
    <property type="entry name" value="HATC_C_dom"/>
</dbReference>
<dbReference type="PANTHER" id="PTHR23272">
    <property type="entry name" value="BED FINGER-RELATED"/>
    <property type="match status" value="1"/>
</dbReference>